<organism evidence="2 3">
    <name type="scientific">Carbonactinospora thermoautotrophica</name>
    <dbReference type="NCBI Taxonomy" id="1469144"/>
    <lineage>
        <taxon>Bacteria</taxon>
        <taxon>Bacillati</taxon>
        <taxon>Actinomycetota</taxon>
        <taxon>Actinomycetes</taxon>
        <taxon>Kitasatosporales</taxon>
        <taxon>Carbonactinosporaceae</taxon>
        <taxon>Carbonactinospora</taxon>
    </lineage>
</organism>
<reference evidence="3" key="1">
    <citation type="submission" date="2015-04" db="EMBL/GenBank/DDBJ databases">
        <title>Physiological reanalysis, assessment of diazotrophy, and genome sequences of multiple isolates of Streptomyces thermoautotrophicus.</title>
        <authorList>
            <person name="MacKellar D.C."/>
            <person name="Lieber L."/>
            <person name="Norman J."/>
            <person name="Bolger A."/>
            <person name="Tobin C."/>
            <person name="Murray J.W."/>
            <person name="Chang R."/>
            <person name="Ford T."/>
            <person name="Nguyen P.Q."/>
            <person name="Woodward J."/>
            <person name="Permingeat H."/>
            <person name="Joshi N.S."/>
            <person name="Silver P.A."/>
            <person name="Usadel B."/>
            <person name="Rutherford A.W."/>
            <person name="Friesen M."/>
            <person name="Prell J."/>
        </authorList>
    </citation>
    <scope>NUCLEOTIDE SEQUENCE [LARGE SCALE GENOMIC DNA]</scope>
    <source>
        <strain evidence="3">H1</strain>
    </source>
</reference>
<keyword evidence="3" id="KW-1185">Reference proteome</keyword>
<sequence>MATRAKNEKLADQPAEPDEAQQNPPADPGLADKSGPDTGDPRAVALAALASAAGDVVEEEARPGPVIPWTGRVLDWGGPVEMKVVFDRYCAIVNGIHVYAEKGDRVLMTQEEAERGRALGALIDG</sequence>
<protein>
    <submittedName>
        <fullName evidence="2">Uncharacterized protein</fullName>
    </submittedName>
</protein>
<dbReference type="PATRIC" id="fig|1469144.10.peg.53"/>
<feature type="region of interest" description="Disordered" evidence="1">
    <location>
        <begin position="1"/>
        <end position="41"/>
    </location>
</feature>
<geneLocation type="plasmid" evidence="2">
    <name>unnamed</name>
</geneLocation>
<name>A0A132MI19_9ACTN</name>
<evidence type="ECO:0000313" key="3">
    <source>
        <dbReference type="Proteomes" id="UP000070188"/>
    </source>
</evidence>
<evidence type="ECO:0000313" key="2">
    <source>
        <dbReference type="EMBL" id="KWW97405.1"/>
    </source>
</evidence>
<dbReference type="Proteomes" id="UP000070188">
    <property type="component" value="Unassembled WGS sequence"/>
</dbReference>
<feature type="compositionally biased region" description="Basic and acidic residues" evidence="1">
    <location>
        <begin position="1"/>
        <end position="11"/>
    </location>
</feature>
<evidence type="ECO:0000256" key="1">
    <source>
        <dbReference type="SAM" id="MobiDB-lite"/>
    </source>
</evidence>
<dbReference type="AlphaFoldDB" id="A0A132MI19"/>
<dbReference type="RefSeq" id="WP_066892470.1">
    <property type="nucleotide sequence ID" value="NZ_LAXD01000002.1"/>
</dbReference>
<dbReference type="EMBL" id="LAXD01000002">
    <property type="protein sequence ID" value="KWW97405.1"/>
    <property type="molecule type" value="Genomic_DNA"/>
</dbReference>
<proteinExistence type="predicted"/>
<comment type="caution">
    <text evidence="2">The sequence shown here is derived from an EMBL/GenBank/DDBJ whole genome shotgun (WGS) entry which is preliminary data.</text>
</comment>
<gene>
    <name evidence="2" type="ORF">LI90_4377</name>
</gene>
<accession>A0A132MI19</accession>
<keyword evidence="2" id="KW-0614">Plasmid</keyword>